<comment type="caution">
    <text evidence="1">The sequence shown here is derived from an EMBL/GenBank/DDBJ whole genome shotgun (WGS) entry which is preliminary data.</text>
</comment>
<sequence length="77" mass="8038">MAAASAVSKVGLSVVAWNDAGKSMAELGFLFFSLAGRAAAIDCLWLSLSEFVIMIAVADLELVKCTESTGLWTGVLL</sequence>
<accession>A0AAW1WDN2</accession>
<keyword evidence="2" id="KW-1185">Reference proteome</keyword>
<organism evidence="1 2">
    <name type="scientific">Rubus argutus</name>
    <name type="common">Southern blackberry</name>
    <dbReference type="NCBI Taxonomy" id="59490"/>
    <lineage>
        <taxon>Eukaryota</taxon>
        <taxon>Viridiplantae</taxon>
        <taxon>Streptophyta</taxon>
        <taxon>Embryophyta</taxon>
        <taxon>Tracheophyta</taxon>
        <taxon>Spermatophyta</taxon>
        <taxon>Magnoliopsida</taxon>
        <taxon>eudicotyledons</taxon>
        <taxon>Gunneridae</taxon>
        <taxon>Pentapetalae</taxon>
        <taxon>rosids</taxon>
        <taxon>fabids</taxon>
        <taxon>Rosales</taxon>
        <taxon>Rosaceae</taxon>
        <taxon>Rosoideae</taxon>
        <taxon>Rosoideae incertae sedis</taxon>
        <taxon>Rubus</taxon>
    </lineage>
</organism>
<gene>
    <name evidence="1" type="ORF">M0R45_030600</name>
</gene>
<name>A0AAW1WDN2_RUBAR</name>
<dbReference type="AlphaFoldDB" id="A0AAW1WDN2"/>
<reference evidence="1 2" key="1">
    <citation type="journal article" date="2023" name="G3 (Bethesda)">
        <title>A chromosome-length genome assembly and annotation of blackberry (Rubus argutus, cv. 'Hillquist').</title>
        <authorList>
            <person name="Bruna T."/>
            <person name="Aryal R."/>
            <person name="Dudchenko O."/>
            <person name="Sargent D.J."/>
            <person name="Mead D."/>
            <person name="Buti M."/>
            <person name="Cavallini A."/>
            <person name="Hytonen T."/>
            <person name="Andres J."/>
            <person name="Pham M."/>
            <person name="Weisz D."/>
            <person name="Mascagni F."/>
            <person name="Usai G."/>
            <person name="Natali L."/>
            <person name="Bassil N."/>
            <person name="Fernandez G.E."/>
            <person name="Lomsadze A."/>
            <person name="Armour M."/>
            <person name="Olukolu B."/>
            <person name="Poorten T."/>
            <person name="Britton C."/>
            <person name="Davik J."/>
            <person name="Ashrafi H."/>
            <person name="Aiden E.L."/>
            <person name="Borodovsky M."/>
            <person name="Worthington M."/>
        </authorList>
    </citation>
    <scope>NUCLEOTIDE SEQUENCE [LARGE SCALE GENOMIC DNA]</scope>
    <source>
        <strain evidence="1">PI 553951</strain>
    </source>
</reference>
<dbReference type="Proteomes" id="UP001457282">
    <property type="component" value="Unassembled WGS sequence"/>
</dbReference>
<evidence type="ECO:0000313" key="1">
    <source>
        <dbReference type="EMBL" id="KAK9922120.1"/>
    </source>
</evidence>
<protein>
    <submittedName>
        <fullName evidence="1">Uncharacterized protein</fullName>
    </submittedName>
</protein>
<dbReference type="EMBL" id="JBEDUW010000006">
    <property type="protein sequence ID" value="KAK9922120.1"/>
    <property type="molecule type" value="Genomic_DNA"/>
</dbReference>
<evidence type="ECO:0000313" key="2">
    <source>
        <dbReference type="Proteomes" id="UP001457282"/>
    </source>
</evidence>
<proteinExistence type="predicted"/>